<evidence type="ECO:0000256" key="1">
    <source>
        <dbReference type="SAM" id="Coils"/>
    </source>
</evidence>
<keyword evidence="1" id="KW-0175">Coiled coil</keyword>
<evidence type="ECO:0000313" key="2">
    <source>
        <dbReference type="EnsemblPlants" id="AUR62034679-RA:cds"/>
    </source>
</evidence>
<evidence type="ECO:0000313" key="3">
    <source>
        <dbReference type="Proteomes" id="UP000596660"/>
    </source>
</evidence>
<proteinExistence type="predicted"/>
<keyword evidence="3" id="KW-1185">Reference proteome</keyword>
<dbReference type="Gene3D" id="1.10.1420.10">
    <property type="match status" value="1"/>
</dbReference>
<feature type="coiled-coil region" evidence="1">
    <location>
        <begin position="84"/>
        <end position="111"/>
    </location>
</feature>
<reference evidence="2" key="1">
    <citation type="journal article" date="2017" name="Nature">
        <title>The genome of Chenopodium quinoa.</title>
        <authorList>
            <person name="Jarvis D.E."/>
            <person name="Ho Y.S."/>
            <person name="Lightfoot D.J."/>
            <person name="Schmoeckel S.M."/>
            <person name="Li B."/>
            <person name="Borm T.J.A."/>
            <person name="Ohyanagi H."/>
            <person name="Mineta K."/>
            <person name="Michell C.T."/>
            <person name="Saber N."/>
            <person name="Kharbatia N.M."/>
            <person name="Rupper R.R."/>
            <person name="Sharp A.R."/>
            <person name="Dally N."/>
            <person name="Boughton B.A."/>
            <person name="Woo Y.H."/>
            <person name="Gao G."/>
            <person name="Schijlen E.G.W.M."/>
            <person name="Guo X."/>
            <person name="Momin A.A."/>
            <person name="Negrao S."/>
            <person name="Al-Babili S."/>
            <person name="Gehring C."/>
            <person name="Roessner U."/>
            <person name="Jung C."/>
            <person name="Murphy K."/>
            <person name="Arold S.T."/>
            <person name="Gojobori T."/>
            <person name="van der Linden C.G."/>
            <person name="van Loo E.N."/>
            <person name="Jellen E.N."/>
            <person name="Maughan P.J."/>
            <person name="Tester M."/>
        </authorList>
    </citation>
    <scope>NUCLEOTIDE SEQUENCE [LARGE SCALE GENOMIC DNA]</scope>
    <source>
        <strain evidence="2">cv. PI 614886</strain>
    </source>
</reference>
<organism evidence="2 3">
    <name type="scientific">Chenopodium quinoa</name>
    <name type="common">Quinoa</name>
    <dbReference type="NCBI Taxonomy" id="63459"/>
    <lineage>
        <taxon>Eukaryota</taxon>
        <taxon>Viridiplantae</taxon>
        <taxon>Streptophyta</taxon>
        <taxon>Embryophyta</taxon>
        <taxon>Tracheophyta</taxon>
        <taxon>Spermatophyta</taxon>
        <taxon>Magnoliopsida</taxon>
        <taxon>eudicotyledons</taxon>
        <taxon>Gunneridae</taxon>
        <taxon>Pentapetalae</taxon>
        <taxon>Caryophyllales</taxon>
        <taxon>Chenopodiaceae</taxon>
        <taxon>Chenopodioideae</taxon>
        <taxon>Atripliceae</taxon>
        <taxon>Chenopodium</taxon>
    </lineage>
</organism>
<name>A0A803MSX8_CHEQI</name>
<accession>A0A803MSX8</accession>
<dbReference type="InterPro" id="IPR036187">
    <property type="entry name" value="DNA_mismatch_repair_MutS_sf"/>
</dbReference>
<dbReference type="AlphaFoldDB" id="A0A803MSX8"/>
<dbReference type="Gramene" id="AUR62034679-RA">
    <property type="protein sequence ID" value="AUR62034679-RA:cds"/>
    <property type="gene ID" value="AUR62034679"/>
</dbReference>
<dbReference type="Proteomes" id="UP000596660">
    <property type="component" value="Unplaced"/>
</dbReference>
<protein>
    <submittedName>
        <fullName evidence="2">Uncharacterized protein</fullName>
    </submittedName>
</protein>
<sequence>MQRMMEVNRAGCLGLYLIQVLLVSLETLLCQNVILQMGLRLLAPGGMQIRCTGKGLPNMSSIIKQFRDVFDWVDANSTGRIIPLEGADVEYDSASEKIEEIESDLKKHIVEQKKLLGITSVMDTLLI</sequence>
<reference evidence="2" key="2">
    <citation type="submission" date="2021-03" db="UniProtKB">
        <authorList>
            <consortium name="EnsemblPlants"/>
        </authorList>
    </citation>
    <scope>IDENTIFICATION</scope>
</reference>
<dbReference type="EnsemblPlants" id="AUR62034679-RA">
    <property type="protein sequence ID" value="AUR62034679-RA:cds"/>
    <property type="gene ID" value="AUR62034679"/>
</dbReference>
<dbReference type="SUPFAM" id="SSF48334">
    <property type="entry name" value="DNA repair protein MutS, domain III"/>
    <property type="match status" value="1"/>
</dbReference>